<feature type="domain" description="Abortive phage infection protein C-terminal" evidence="1">
    <location>
        <begin position="2"/>
        <end position="215"/>
    </location>
</feature>
<protein>
    <submittedName>
        <fullName evidence="2">Abortive infection phage resistance protein</fullName>
    </submittedName>
</protein>
<dbReference type="AlphaFoldDB" id="A0A0P0L0R5"/>
<dbReference type="PATRIC" id="fig|821.40.peg.398"/>
<dbReference type="InterPro" id="IPR018891">
    <property type="entry name" value="AIPR_C"/>
</dbReference>
<evidence type="ECO:0000313" key="2">
    <source>
        <dbReference type="EMBL" id="ALK82972.1"/>
    </source>
</evidence>
<accession>A0A0P0L0R5</accession>
<reference evidence="3" key="1">
    <citation type="submission" date="2015-10" db="EMBL/GenBank/DDBJ databases">
        <title>Extensive mobilome-driven genome diversification in gut-associated Bacteroides vulgatus mpk.</title>
        <authorList>
            <person name="Beier S."/>
            <person name="Lange A."/>
            <person name="Huson D.H."/>
            <person name="Frick J.-S."/>
            <person name="Autenrieth I.B."/>
        </authorList>
    </citation>
    <scope>NUCLEOTIDE SEQUENCE [LARGE SCALE GENOMIC DNA]</scope>
    <source>
        <strain evidence="3">mpk</strain>
    </source>
</reference>
<proteinExistence type="predicted"/>
<dbReference type="InterPro" id="IPR012340">
    <property type="entry name" value="NA-bd_OB-fold"/>
</dbReference>
<sequence>MLNNGIAIVCDEFVPNNRKLRIENPQIVNGCQTCHVIYNAKKEGLDLSDTTIVMKIIATKNVEISNEIVKGTNRQSIVLEEAFEGTKKFHKDLEIFFNAYVSDFQDKIYYERRAKQYSHNPLIKPIQKINLRILTQYFVGSLMYNPHLAHKHESILLKEFGKDIFLEEHSKLPYFAIAYAFYTLEGFFRKGKFSRDLKPFKAHILMIYCWMVAGKRPHLSQEKSIDKFSEKILKSLYNTEVSKGIFNDAIDLFNTCKIEWTQNMMKSKYAMKDVQEFTELILKTLNNGKKLNISKTEGDVIKNIGVVKKVMKNRAGIYCGYIKLRTEEFFFHFSNNPELDYSNLEGKKVSFEISKPDIKRRIQALNIKVID</sequence>
<dbReference type="Gene3D" id="2.40.50.140">
    <property type="entry name" value="Nucleic acid-binding proteins"/>
    <property type="match status" value="1"/>
</dbReference>
<evidence type="ECO:0000259" key="1">
    <source>
        <dbReference type="Pfam" id="PF10592"/>
    </source>
</evidence>
<dbReference type="Pfam" id="PF10592">
    <property type="entry name" value="AIPR"/>
    <property type="match status" value="1"/>
</dbReference>
<name>A0A0P0L0R5_PHOVU</name>
<evidence type="ECO:0000313" key="3">
    <source>
        <dbReference type="Proteomes" id="UP000061587"/>
    </source>
</evidence>
<organism evidence="2 3">
    <name type="scientific">Phocaeicola vulgatus</name>
    <name type="common">Bacteroides vulgatus</name>
    <dbReference type="NCBI Taxonomy" id="821"/>
    <lineage>
        <taxon>Bacteria</taxon>
        <taxon>Pseudomonadati</taxon>
        <taxon>Bacteroidota</taxon>
        <taxon>Bacteroidia</taxon>
        <taxon>Bacteroidales</taxon>
        <taxon>Bacteroidaceae</taxon>
        <taxon>Phocaeicola</taxon>
    </lineage>
</organism>
<reference evidence="2 3" key="2">
    <citation type="journal article" date="2016" name="Genome Biol. Evol.">
        <title>Extensive mobilome-driven genome diversification in mouse gut-associated Bacteroides vulgatus mpk.</title>
        <authorList>
            <person name="Lange A."/>
            <person name="Beier S."/>
            <person name="Steimle A."/>
            <person name="Autenrieth I.B."/>
            <person name="Huson D.H."/>
            <person name="Frick J.S."/>
        </authorList>
    </citation>
    <scope>NUCLEOTIDE SEQUENCE [LARGE SCALE GENOMIC DNA]</scope>
    <source>
        <strain evidence="3">mpk</strain>
    </source>
</reference>
<dbReference type="Proteomes" id="UP000061587">
    <property type="component" value="Chromosome"/>
</dbReference>
<gene>
    <name evidence="2" type="ORF">BvMPK_0333</name>
</gene>
<dbReference type="EMBL" id="CP013020">
    <property type="protein sequence ID" value="ALK82972.1"/>
    <property type="molecule type" value="Genomic_DNA"/>
</dbReference>